<reference evidence="2 3" key="1">
    <citation type="journal article" date="2023" name="Plants (Basel)">
        <title>Bridging the Gap: Combining Genomics and Transcriptomics Approaches to Understand Stylosanthes scabra, an Orphan Legume from the Brazilian Caatinga.</title>
        <authorList>
            <person name="Ferreira-Neto J.R.C."/>
            <person name="da Silva M.D."/>
            <person name="Binneck E."/>
            <person name="de Melo N.F."/>
            <person name="da Silva R.H."/>
            <person name="de Melo A.L.T.M."/>
            <person name="Pandolfi V."/>
            <person name="Bustamante F.O."/>
            <person name="Brasileiro-Vidal A.C."/>
            <person name="Benko-Iseppon A.M."/>
        </authorList>
    </citation>
    <scope>NUCLEOTIDE SEQUENCE [LARGE SCALE GENOMIC DNA]</scope>
    <source>
        <tissue evidence="2">Leaves</tissue>
    </source>
</reference>
<evidence type="ECO:0000313" key="3">
    <source>
        <dbReference type="Proteomes" id="UP001341840"/>
    </source>
</evidence>
<gene>
    <name evidence="2" type="ORF">PIB30_107355</name>
</gene>
<keyword evidence="3" id="KW-1185">Reference proteome</keyword>
<accession>A0ABU6XY87</accession>
<feature type="compositionally biased region" description="Low complexity" evidence="1">
    <location>
        <begin position="83"/>
        <end position="93"/>
    </location>
</feature>
<sequence length="135" mass="15096">MHQTVLKSEPPRSANRRPKLLPSSLSFMFNSPFFQFFGNFSDDYFRHYIHQNVPLSVTIPMDQTVPQSDTGRSSTRLQKLLRSSSSTDSPDPSGTVESPQINVRECATSPIRITSLLILATVRFSFEINGLDSSG</sequence>
<dbReference type="EMBL" id="JASCZI010215986">
    <property type="protein sequence ID" value="MED6202621.1"/>
    <property type="molecule type" value="Genomic_DNA"/>
</dbReference>
<evidence type="ECO:0000256" key="1">
    <source>
        <dbReference type="SAM" id="MobiDB-lite"/>
    </source>
</evidence>
<name>A0ABU6XY87_9FABA</name>
<protein>
    <submittedName>
        <fullName evidence="2">Uncharacterized protein</fullName>
    </submittedName>
</protein>
<feature type="region of interest" description="Disordered" evidence="1">
    <location>
        <begin position="62"/>
        <end position="101"/>
    </location>
</feature>
<proteinExistence type="predicted"/>
<feature type="compositionally biased region" description="Polar residues" evidence="1">
    <location>
        <begin position="64"/>
        <end position="77"/>
    </location>
</feature>
<comment type="caution">
    <text evidence="2">The sequence shown here is derived from an EMBL/GenBank/DDBJ whole genome shotgun (WGS) entry which is preliminary data.</text>
</comment>
<dbReference type="Proteomes" id="UP001341840">
    <property type="component" value="Unassembled WGS sequence"/>
</dbReference>
<evidence type="ECO:0000313" key="2">
    <source>
        <dbReference type="EMBL" id="MED6202621.1"/>
    </source>
</evidence>
<feature type="non-terminal residue" evidence="2">
    <location>
        <position position="135"/>
    </location>
</feature>
<organism evidence="2 3">
    <name type="scientific">Stylosanthes scabra</name>
    <dbReference type="NCBI Taxonomy" id="79078"/>
    <lineage>
        <taxon>Eukaryota</taxon>
        <taxon>Viridiplantae</taxon>
        <taxon>Streptophyta</taxon>
        <taxon>Embryophyta</taxon>
        <taxon>Tracheophyta</taxon>
        <taxon>Spermatophyta</taxon>
        <taxon>Magnoliopsida</taxon>
        <taxon>eudicotyledons</taxon>
        <taxon>Gunneridae</taxon>
        <taxon>Pentapetalae</taxon>
        <taxon>rosids</taxon>
        <taxon>fabids</taxon>
        <taxon>Fabales</taxon>
        <taxon>Fabaceae</taxon>
        <taxon>Papilionoideae</taxon>
        <taxon>50 kb inversion clade</taxon>
        <taxon>dalbergioids sensu lato</taxon>
        <taxon>Dalbergieae</taxon>
        <taxon>Pterocarpus clade</taxon>
        <taxon>Stylosanthes</taxon>
    </lineage>
</organism>